<evidence type="ECO:0000313" key="1">
    <source>
        <dbReference type="EMBL" id="AQW88950.1"/>
    </source>
</evidence>
<dbReference type="EMBL" id="KY630187">
    <property type="protein sequence ID" value="AQW88950.1"/>
    <property type="molecule type" value="Genomic_DNA"/>
</dbReference>
<dbReference type="OrthoDB" id="36349at10239"/>
<name>A0A1S6UB39_9CAUD</name>
<gene>
    <name evidence="1" type="ORF">BF_0425</name>
</gene>
<keyword evidence="2" id="KW-1185">Reference proteome</keyword>
<reference evidence="1" key="1">
    <citation type="submission" date="2017-02" db="EMBL/GenBank/DDBJ databases">
        <title>Genome sequence of Serratia marcescens phage BF.</title>
        <authorList>
            <person name="Casey E."/>
            <person name="Fitzgerald B."/>
            <person name="Mahony J."/>
            <person name="Lugli G."/>
            <person name="Ventura M."/>
            <person name="van Sinderen D."/>
        </authorList>
    </citation>
    <scope>NUCLEOTIDE SEQUENCE [LARGE SCALE GENOMIC DNA]</scope>
</reference>
<proteinExistence type="predicted"/>
<organism evidence="1 2">
    <name type="scientific">Serratia phage BF</name>
    <dbReference type="NCBI Taxonomy" id="1962671"/>
    <lineage>
        <taxon>Viruses</taxon>
        <taxon>Duplodnaviria</taxon>
        <taxon>Heunggongvirae</taxon>
        <taxon>Uroviricota</taxon>
        <taxon>Caudoviricetes</taxon>
        <taxon>Eneladusvirus</taxon>
        <taxon>Eneladusvirus BF</taxon>
    </lineage>
</organism>
<accession>A0A1S6UB39</accession>
<evidence type="ECO:0000313" key="2">
    <source>
        <dbReference type="Proteomes" id="UP000221837"/>
    </source>
</evidence>
<sequence length="72" mass="8259">MWIECDDFTKVPEGTWLGTAIETDCNNQKILVKIEVDQASNYTLRIVDGHHASDRDYLKLLAYCEPPKLFGE</sequence>
<dbReference type="Proteomes" id="UP000221837">
    <property type="component" value="Genome"/>
</dbReference>
<protein>
    <submittedName>
        <fullName evidence="1">Uncharacterized protein</fullName>
    </submittedName>
</protein>